<dbReference type="EMBL" id="WBWX01000012">
    <property type="protein sequence ID" value="KAB2792090.1"/>
    <property type="molecule type" value="Genomic_DNA"/>
</dbReference>
<evidence type="ECO:0000313" key="2">
    <source>
        <dbReference type="EMBL" id="KAB2792090.1"/>
    </source>
</evidence>
<dbReference type="Pfam" id="PF07330">
    <property type="entry name" value="DUF1467"/>
    <property type="match status" value="1"/>
</dbReference>
<keyword evidence="1" id="KW-0812">Transmembrane</keyword>
<keyword evidence="1" id="KW-1133">Transmembrane helix</keyword>
<evidence type="ECO:0000256" key="1">
    <source>
        <dbReference type="SAM" id="Phobius"/>
    </source>
</evidence>
<dbReference type="AlphaFoldDB" id="A0A011TP47"/>
<name>A0A011TP47_BRUAN</name>
<reference evidence="3" key="3">
    <citation type="submission" date="2020-10" db="EMBL/GenBank/DDBJ databases">
        <title>Enrichment of novel Verrucomicrobia, Bacteroidetes and Krumholzibacteria in an oxygen-limited, methane- and iron-fed bioreactor inoculated with Bothnian Sea sediments.</title>
        <authorList>
            <person name="Martins P.D."/>
            <person name="de Jong A."/>
            <person name="Lenstra W.K."/>
            <person name="van Helmond N.A.G.M."/>
            <person name="Slomp C.P."/>
            <person name="Jetten M.S.M."/>
            <person name="Welte C.U."/>
            <person name="Rasigraf O."/>
        </authorList>
    </citation>
    <scope>NUCLEOTIDE SEQUENCE</scope>
    <source>
        <strain evidence="3">MAG47</strain>
    </source>
</reference>
<evidence type="ECO:0000313" key="4">
    <source>
        <dbReference type="Proteomes" id="UP000441102"/>
    </source>
</evidence>
<dbReference type="InterPro" id="IPR009935">
    <property type="entry name" value="DUF1467"/>
</dbReference>
<accession>A0A011TP47</accession>
<dbReference type="KEGG" id="oah:DR92_1867"/>
<evidence type="ECO:0000313" key="3">
    <source>
        <dbReference type="EMBL" id="MBE0560669.1"/>
    </source>
</evidence>
<reference evidence="3" key="2">
    <citation type="submission" date="2020-09" db="EMBL/GenBank/DDBJ databases">
        <authorList>
            <person name="Dalcin Martins P."/>
        </authorList>
    </citation>
    <scope>NUCLEOTIDE SEQUENCE</scope>
    <source>
        <strain evidence="3">MAG47</strain>
    </source>
</reference>
<dbReference type="Proteomes" id="UP000441102">
    <property type="component" value="Unassembled WGS sequence"/>
</dbReference>
<sequence length="89" mass="9925">MSLVSGIAIYFIIWWTTLFALLPVGLRTQAEENEVTLGTVASAPAKPRIGRAFLRTTIVATLIFLLYYYVTQISGFGLDDIPHFFPDLT</sequence>
<comment type="caution">
    <text evidence="2">The sequence shown here is derived from an EMBL/GenBank/DDBJ whole genome shotgun (WGS) entry which is preliminary data.</text>
</comment>
<dbReference type="RefSeq" id="WP_012092254.1">
    <property type="nucleotide sequence ID" value="NZ_CP008820.1"/>
</dbReference>
<gene>
    <name evidence="2" type="ORF">F9L06_22480</name>
    <name evidence="3" type="ORF">IH622_07585</name>
</gene>
<organism evidence="2 4">
    <name type="scientific">Brucella anthropi</name>
    <name type="common">Ochrobactrum anthropi</name>
    <dbReference type="NCBI Taxonomy" id="529"/>
    <lineage>
        <taxon>Bacteria</taxon>
        <taxon>Pseudomonadati</taxon>
        <taxon>Pseudomonadota</taxon>
        <taxon>Alphaproteobacteria</taxon>
        <taxon>Hyphomicrobiales</taxon>
        <taxon>Brucellaceae</taxon>
        <taxon>Brucella/Ochrobactrum group</taxon>
        <taxon>Brucella</taxon>
    </lineage>
</organism>
<dbReference type="Proteomes" id="UP000642265">
    <property type="component" value="Unassembled WGS sequence"/>
</dbReference>
<reference evidence="2 4" key="1">
    <citation type="submission" date="2019-09" db="EMBL/GenBank/DDBJ databases">
        <title>Taxonomic organization of the family Brucellaceae based on a phylogenomic approach.</title>
        <authorList>
            <person name="Leclercq S."/>
            <person name="Cloeckaert A."/>
            <person name="Zygmunt M.S."/>
        </authorList>
    </citation>
    <scope>NUCLEOTIDE SEQUENCE [LARGE SCALE GENOMIC DNA]</scope>
    <source>
        <strain evidence="2 4">CCUG 34461</strain>
    </source>
</reference>
<feature type="transmembrane region" description="Helical" evidence="1">
    <location>
        <begin position="6"/>
        <end position="26"/>
    </location>
</feature>
<dbReference type="OMA" id="VYFIIWW"/>
<keyword evidence="1" id="KW-0472">Membrane</keyword>
<dbReference type="EMBL" id="JACZKO010000025">
    <property type="protein sequence ID" value="MBE0560669.1"/>
    <property type="molecule type" value="Genomic_DNA"/>
</dbReference>
<proteinExistence type="predicted"/>
<protein>
    <submittedName>
        <fullName evidence="2">DUF1467 family protein</fullName>
    </submittedName>
</protein>
<feature type="transmembrane region" description="Helical" evidence="1">
    <location>
        <begin position="52"/>
        <end position="70"/>
    </location>
</feature>